<comment type="subcellular location">
    <subcellularLocation>
        <location evidence="1">Membrane</location>
        <topology evidence="1">Multi-pass membrane protein</topology>
    </subcellularLocation>
</comment>
<evidence type="ECO:0000256" key="2">
    <source>
        <dbReference type="ARBA" id="ARBA00022692"/>
    </source>
</evidence>
<dbReference type="GeneID" id="70130810"/>
<comment type="caution">
    <text evidence="7">The sequence shown here is derived from an EMBL/GenBank/DDBJ whole genome shotgun (WGS) entry which is preliminary data.</text>
</comment>
<dbReference type="InterPro" id="IPR036259">
    <property type="entry name" value="MFS_trans_sf"/>
</dbReference>
<dbReference type="AlphaFoldDB" id="A0A9P8URA3"/>
<keyword evidence="2 5" id="KW-0812">Transmembrane</keyword>
<feature type="domain" description="Major facilitator superfamily (MFS) profile" evidence="6">
    <location>
        <begin position="52"/>
        <end position="512"/>
    </location>
</feature>
<accession>A0A9P8URA3</accession>
<dbReference type="SUPFAM" id="SSF103473">
    <property type="entry name" value="MFS general substrate transporter"/>
    <property type="match status" value="1"/>
</dbReference>
<feature type="transmembrane region" description="Helical" evidence="5">
    <location>
        <begin position="94"/>
        <end position="111"/>
    </location>
</feature>
<feature type="transmembrane region" description="Helical" evidence="5">
    <location>
        <begin position="178"/>
        <end position="196"/>
    </location>
</feature>
<dbReference type="PROSITE" id="PS50850">
    <property type="entry name" value="MFS"/>
    <property type="match status" value="1"/>
</dbReference>
<dbReference type="GO" id="GO:0022857">
    <property type="term" value="F:transmembrane transporter activity"/>
    <property type="evidence" value="ECO:0007669"/>
    <property type="project" value="InterPro"/>
</dbReference>
<dbReference type="InterPro" id="IPR020846">
    <property type="entry name" value="MFS_dom"/>
</dbReference>
<evidence type="ECO:0000256" key="5">
    <source>
        <dbReference type="SAM" id="Phobius"/>
    </source>
</evidence>
<evidence type="ECO:0000256" key="4">
    <source>
        <dbReference type="ARBA" id="ARBA00023136"/>
    </source>
</evidence>
<keyword evidence="4 5" id="KW-0472">Membrane</keyword>
<feature type="transmembrane region" description="Helical" evidence="5">
    <location>
        <begin position="51"/>
        <end position="74"/>
    </location>
</feature>
<evidence type="ECO:0000313" key="8">
    <source>
        <dbReference type="Proteomes" id="UP000758603"/>
    </source>
</evidence>
<keyword evidence="3 5" id="KW-1133">Transmembrane helix</keyword>
<feature type="transmembrane region" description="Helical" evidence="5">
    <location>
        <begin position="459"/>
        <end position="483"/>
    </location>
</feature>
<feature type="transmembrane region" description="Helical" evidence="5">
    <location>
        <begin position="118"/>
        <end position="136"/>
    </location>
</feature>
<evidence type="ECO:0000256" key="1">
    <source>
        <dbReference type="ARBA" id="ARBA00004141"/>
    </source>
</evidence>
<evidence type="ECO:0000256" key="3">
    <source>
        <dbReference type="ARBA" id="ARBA00022989"/>
    </source>
</evidence>
<dbReference type="EMBL" id="JAGPXC010000002">
    <property type="protein sequence ID" value="KAH6656908.1"/>
    <property type="molecule type" value="Genomic_DNA"/>
</dbReference>
<feature type="transmembrane region" description="Helical" evidence="5">
    <location>
        <begin position="489"/>
        <end position="511"/>
    </location>
</feature>
<protein>
    <submittedName>
        <fullName evidence="7">Major facilitator superfamily domain-containing protein</fullName>
    </submittedName>
</protein>
<feature type="transmembrane region" description="Helical" evidence="5">
    <location>
        <begin position="395"/>
        <end position="416"/>
    </location>
</feature>
<name>A0A9P8URA3_9PEZI</name>
<feature type="transmembrane region" description="Helical" evidence="5">
    <location>
        <begin position="148"/>
        <end position="171"/>
    </location>
</feature>
<proteinExistence type="predicted"/>
<dbReference type="GO" id="GO:0005886">
    <property type="term" value="C:plasma membrane"/>
    <property type="evidence" value="ECO:0007669"/>
    <property type="project" value="TreeGrafter"/>
</dbReference>
<organism evidence="7 8">
    <name type="scientific">Truncatella angustata</name>
    <dbReference type="NCBI Taxonomy" id="152316"/>
    <lineage>
        <taxon>Eukaryota</taxon>
        <taxon>Fungi</taxon>
        <taxon>Dikarya</taxon>
        <taxon>Ascomycota</taxon>
        <taxon>Pezizomycotina</taxon>
        <taxon>Sordariomycetes</taxon>
        <taxon>Xylariomycetidae</taxon>
        <taxon>Amphisphaeriales</taxon>
        <taxon>Sporocadaceae</taxon>
        <taxon>Truncatella</taxon>
    </lineage>
</organism>
<dbReference type="Gene3D" id="1.20.1250.20">
    <property type="entry name" value="MFS general substrate transporter like domains"/>
    <property type="match status" value="1"/>
</dbReference>
<dbReference type="Pfam" id="PF07690">
    <property type="entry name" value="MFS_1"/>
    <property type="match status" value="1"/>
</dbReference>
<dbReference type="PANTHER" id="PTHR23502:SF50">
    <property type="entry name" value="TRANSPORTER, PUTATIVE (AFU_ORTHOLOGUE AFUA_5G00430)-RELATED"/>
    <property type="match status" value="1"/>
</dbReference>
<evidence type="ECO:0000259" key="6">
    <source>
        <dbReference type="PROSITE" id="PS50850"/>
    </source>
</evidence>
<dbReference type="PANTHER" id="PTHR23502">
    <property type="entry name" value="MAJOR FACILITATOR SUPERFAMILY"/>
    <property type="match status" value="1"/>
</dbReference>
<dbReference type="OrthoDB" id="5215911at2759"/>
<dbReference type="Proteomes" id="UP000758603">
    <property type="component" value="Unassembled WGS sequence"/>
</dbReference>
<sequence>MQYEENTVYPPGTVPLIQFQEATSTRKGVALFPQPSDDPNEPLNWPKWRKVVNMALIFGMTMAAFTMLMVQTVFWQQMVIDLDVDTTDLTNAQSAQLAGLAVGCLFFIPLTVKYGRRLTYLVSIAAMAASSWWMAYMHTKTELIVSSILAGLSGAINETAVQMTIADLFFVHQRGAAVAVYFVAVNFGSFLTPLAAGTQAAVQGWRSSYTALSISLTVLFVAYIFCYEETKYIPISTGRCVVDANEQNSIRGEDKLRVTDDERKAIDTLRKTDSAAYMAPVMNTYHQRMRLLTPTGESLWKIFILPLGTIILPHVLFTAIQFAAGVAWLVILMTATSIVFSAPPYSFNTAGVGYMTLGPFVGNVLGNICGGPVSDWLVIRAARRQGRLFEPEMRLYPLIIPVLSISGGLIMFGTTAARGMHWIFPSIGGAVFGFGLGAMGEITFTLVVDTYLELTAEAFVGIAFLRNAINIGIPSALVPWLTAMGLSNMYILAGCIALAVGLLHVPLIIWGKRIRIVLAPRYQSLVAKKQPAQL</sequence>
<reference evidence="7" key="1">
    <citation type="journal article" date="2021" name="Nat. Commun.">
        <title>Genetic determinants of endophytism in the Arabidopsis root mycobiome.</title>
        <authorList>
            <person name="Mesny F."/>
            <person name="Miyauchi S."/>
            <person name="Thiergart T."/>
            <person name="Pickel B."/>
            <person name="Atanasova L."/>
            <person name="Karlsson M."/>
            <person name="Huettel B."/>
            <person name="Barry K.W."/>
            <person name="Haridas S."/>
            <person name="Chen C."/>
            <person name="Bauer D."/>
            <person name="Andreopoulos W."/>
            <person name="Pangilinan J."/>
            <person name="LaButti K."/>
            <person name="Riley R."/>
            <person name="Lipzen A."/>
            <person name="Clum A."/>
            <person name="Drula E."/>
            <person name="Henrissat B."/>
            <person name="Kohler A."/>
            <person name="Grigoriev I.V."/>
            <person name="Martin F.M."/>
            <person name="Hacquard S."/>
        </authorList>
    </citation>
    <scope>NUCLEOTIDE SEQUENCE</scope>
    <source>
        <strain evidence="7">MPI-SDFR-AT-0073</strain>
    </source>
</reference>
<keyword evidence="8" id="KW-1185">Reference proteome</keyword>
<dbReference type="RefSeq" id="XP_045961142.1">
    <property type="nucleotide sequence ID" value="XM_046101918.1"/>
</dbReference>
<feature type="transmembrane region" description="Helical" evidence="5">
    <location>
        <begin position="208"/>
        <end position="226"/>
    </location>
</feature>
<gene>
    <name evidence="7" type="ORF">BKA67DRAFT_553605</name>
</gene>
<evidence type="ECO:0000313" key="7">
    <source>
        <dbReference type="EMBL" id="KAH6656908.1"/>
    </source>
</evidence>
<dbReference type="InterPro" id="IPR011701">
    <property type="entry name" value="MFS"/>
</dbReference>
<feature type="transmembrane region" description="Helical" evidence="5">
    <location>
        <begin position="422"/>
        <end position="447"/>
    </location>
</feature>